<proteinExistence type="predicted"/>
<dbReference type="RefSeq" id="WP_106565479.1">
    <property type="nucleotide sequence ID" value="NZ_PYGF01000001.1"/>
</dbReference>
<dbReference type="Proteomes" id="UP000240708">
    <property type="component" value="Unassembled WGS sequence"/>
</dbReference>
<sequence>MKKHLKSWTILTGIFFLILACQEKDGLQSKINQEIDNITGILAEEIISLEIQGGDETKPFGFRTSPEQAEVEFAKQLESHSNSHEHESIIERSKLISCLIRLDFTETQKREIRLLLLNMAQCRMEAFQLLRKDMVEIIAAMEKRRLDLLEKLMKQEISREQFHQGMLAIRETFKTSIEDLRKKHIEIIKPCIRETVVDLKGVLGEEKWSQLYSCMKD</sequence>
<evidence type="ECO:0000313" key="2">
    <source>
        <dbReference type="Proteomes" id="UP000240708"/>
    </source>
</evidence>
<dbReference type="AlphaFoldDB" id="A0A2P8ED35"/>
<reference evidence="1 2" key="1">
    <citation type="submission" date="2018-03" db="EMBL/GenBank/DDBJ databases">
        <title>Genomic Encyclopedia of Archaeal and Bacterial Type Strains, Phase II (KMG-II): from individual species to whole genera.</title>
        <authorList>
            <person name="Goeker M."/>
        </authorList>
    </citation>
    <scope>NUCLEOTIDE SEQUENCE [LARGE SCALE GENOMIC DNA]</scope>
    <source>
        <strain evidence="1 2">DSM 28057</strain>
    </source>
</reference>
<accession>A0A2P8ED35</accession>
<name>A0A2P8ED35_9BACT</name>
<protein>
    <recommendedName>
        <fullName evidence="3">Lipoprotein</fullName>
    </recommendedName>
</protein>
<keyword evidence="2" id="KW-1185">Reference proteome</keyword>
<comment type="caution">
    <text evidence="1">The sequence shown here is derived from an EMBL/GenBank/DDBJ whole genome shotgun (WGS) entry which is preliminary data.</text>
</comment>
<dbReference type="EMBL" id="PYGF01000001">
    <property type="protein sequence ID" value="PSL07386.1"/>
    <property type="molecule type" value="Genomic_DNA"/>
</dbReference>
<dbReference type="PROSITE" id="PS51257">
    <property type="entry name" value="PROKAR_LIPOPROTEIN"/>
    <property type="match status" value="1"/>
</dbReference>
<organism evidence="1 2">
    <name type="scientific">Cecembia rubra</name>
    <dbReference type="NCBI Taxonomy" id="1485585"/>
    <lineage>
        <taxon>Bacteria</taxon>
        <taxon>Pseudomonadati</taxon>
        <taxon>Bacteroidota</taxon>
        <taxon>Cytophagia</taxon>
        <taxon>Cytophagales</taxon>
        <taxon>Cyclobacteriaceae</taxon>
        <taxon>Cecembia</taxon>
    </lineage>
</organism>
<dbReference type="OrthoDB" id="839284at2"/>
<gene>
    <name evidence="1" type="ORF">CLV48_101316</name>
</gene>
<evidence type="ECO:0008006" key="3">
    <source>
        <dbReference type="Google" id="ProtNLM"/>
    </source>
</evidence>
<evidence type="ECO:0000313" key="1">
    <source>
        <dbReference type="EMBL" id="PSL07386.1"/>
    </source>
</evidence>